<feature type="chain" id="PRO_5046359447" evidence="1">
    <location>
        <begin position="29"/>
        <end position="245"/>
    </location>
</feature>
<feature type="signal peptide" evidence="1">
    <location>
        <begin position="1"/>
        <end position="28"/>
    </location>
</feature>
<proteinExistence type="predicted"/>
<evidence type="ECO:0000256" key="1">
    <source>
        <dbReference type="SAM" id="SignalP"/>
    </source>
</evidence>
<gene>
    <name evidence="2" type="ORF">ACFOUO_11270</name>
</gene>
<dbReference type="SUPFAM" id="SSF143842">
    <property type="entry name" value="YwmB-like"/>
    <property type="match status" value="1"/>
</dbReference>
<dbReference type="EMBL" id="JBHSAP010000015">
    <property type="protein sequence ID" value="MFC4077380.1"/>
    <property type="molecule type" value="Genomic_DNA"/>
</dbReference>
<evidence type="ECO:0000313" key="2">
    <source>
        <dbReference type="EMBL" id="MFC4077380.1"/>
    </source>
</evidence>
<reference evidence="3" key="1">
    <citation type="journal article" date="2019" name="Int. J. Syst. Evol. Microbiol.">
        <title>The Global Catalogue of Microorganisms (GCM) 10K type strain sequencing project: providing services to taxonomists for standard genome sequencing and annotation.</title>
        <authorList>
            <consortium name="The Broad Institute Genomics Platform"/>
            <consortium name="The Broad Institute Genome Sequencing Center for Infectious Disease"/>
            <person name="Wu L."/>
            <person name="Ma J."/>
        </authorList>
    </citation>
    <scope>NUCLEOTIDE SEQUENCE [LARGE SCALE GENOMIC DNA]</scope>
    <source>
        <strain evidence="3">IBRC-M 10813</strain>
    </source>
</reference>
<dbReference type="InterPro" id="IPR036209">
    <property type="entry name" value="YwmB-like_sf"/>
</dbReference>
<dbReference type="RefSeq" id="WP_380705198.1">
    <property type="nucleotide sequence ID" value="NZ_JBHSAP010000015.1"/>
</dbReference>
<keyword evidence="1" id="KW-0732">Signal</keyword>
<evidence type="ECO:0000313" key="3">
    <source>
        <dbReference type="Proteomes" id="UP001595843"/>
    </source>
</evidence>
<accession>A0ABV8JHY2</accession>
<dbReference type="Pfam" id="PF08680">
    <property type="entry name" value="DUF1779"/>
    <property type="match status" value="1"/>
</dbReference>
<dbReference type="InterPro" id="IPR014794">
    <property type="entry name" value="DUF1779"/>
</dbReference>
<protein>
    <submittedName>
        <fullName evidence="2">YwmB family TATA-box binding protein</fullName>
    </submittedName>
</protein>
<comment type="caution">
    <text evidence="2">The sequence shown here is derived from an EMBL/GenBank/DDBJ whole genome shotgun (WGS) entry which is preliminary data.</text>
</comment>
<dbReference type="Proteomes" id="UP001595843">
    <property type="component" value="Unassembled WGS sequence"/>
</dbReference>
<name>A0ABV8JHY2_9BACL</name>
<sequence length="245" mass="27250">MKRARWIRGILIAVAAVFLIATTPSPEAETTLTDALAEAGAEPEFYMLHYGSRMGEAFERETVPGHVERLARKLNLGSVRSVPSADGLRWSASGRWKRNLRVEMNVIVDKPRDFFVQPYVSIKVMGRGRPDKGLIQARDHISHILQQHQIQPRTHFSIQGTISKRTDSNGQKDEMINRVLGRLGAREVESMRTDRTASVSAYTPLFSGGLKTKGGTMNVQAAAKVAHDDHHVILTLGTPIITIEY</sequence>
<dbReference type="Gene3D" id="3.30.360.40">
    <property type="entry name" value="YwmB-like"/>
    <property type="match status" value="1"/>
</dbReference>
<keyword evidence="3" id="KW-1185">Reference proteome</keyword>
<organism evidence="2 3">
    <name type="scientific">Salinithrix halophila</name>
    <dbReference type="NCBI Taxonomy" id="1485204"/>
    <lineage>
        <taxon>Bacteria</taxon>
        <taxon>Bacillati</taxon>
        <taxon>Bacillota</taxon>
        <taxon>Bacilli</taxon>
        <taxon>Bacillales</taxon>
        <taxon>Thermoactinomycetaceae</taxon>
        <taxon>Salinithrix</taxon>
    </lineage>
</organism>